<protein>
    <submittedName>
        <fullName evidence="1">Uncharacterized protein</fullName>
    </submittedName>
</protein>
<gene>
    <name evidence="1" type="ORF">U771_00055</name>
</gene>
<accession>A0ACA7NY66</accession>
<keyword evidence="2" id="KW-1185">Reference proteome</keyword>
<organism evidence="1 2">
    <name type="scientific">Pseudomonas gorinensis</name>
    <dbReference type="NCBI Taxonomy" id="3240790"/>
    <lineage>
        <taxon>Bacteria</taxon>
        <taxon>Pseudomonadati</taxon>
        <taxon>Pseudomonadota</taxon>
        <taxon>Gammaproteobacteria</taxon>
        <taxon>Pseudomonadales</taxon>
        <taxon>Pseudomonadaceae</taxon>
        <taxon>Pseudomonas</taxon>
    </lineage>
</organism>
<dbReference type="EMBL" id="CP006852">
    <property type="protein sequence ID" value="AHC32579.1"/>
    <property type="molecule type" value="Genomic_DNA"/>
</dbReference>
<proteinExistence type="predicted"/>
<name>A0ACA7NY66_9PSED</name>
<evidence type="ECO:0000313" key="1">
    <source>
        <dbReference type="EMBL" id="AHC32579.1"/>
    </source>
</evidence>
<dbReference type="Proteomes" id="UP000018725">
    <property type="component" value="Chromosome"/>
</dbReference>
<reference evidence="1 2" key="1">
    <citation type="journal article" date="2014" name="Genome Announc.">
        <title>Complete Genome Sequence of Pseudomonas sp. Strain TKP, Isolated from a gamma-Hexachlorocyclohexane-Degrading Mixed Culture.</title>
        <authorList>
            <person name="Ohtsubo Y."/>
            <person name="Kishida K."/>
            <person name="Sato T."/>
            <person name="Tabata M."/>
            <person name="Kawasumi T."/>
            <person name="Ogura Y."/>
            <person name="Hayashi T."/>
            <person name="Tsuda M."/>
            <person name="Nagata Y."/>
        </authorList>
    </citation>
    <scope>NUCLEOTIDE SEQUENCE [LARGE SCALE GENOMIC DNA]</scope>
    <source>
        <strain evidence="1 2">TKP</strain>
    </source>
</reference>
<evidence type="ECO:0000313" key="2">
    <source>
        <dbReference type="Proteomes" id="UP000018725"/>
    </source>
</evidence>
<sequence>MECRKRLHQELTRHSRKASTDTIAKPLRKHEFLIRALPSSEKKLNESSPDSSIQGNACSDGVVQKRAVWSRFLIYEEHEELLDPEFEAVIG</sequence>